<proteinExistence type="predicted"/>
<keyword evidence="2" id="KW-1185">Reference proteome</keyword>
<sequence>MWNQQSSHLFSLHKDGSYLLDLNETTSLKLDLPFTLPAKTKPVCILHCRGMICLTLNNSELAIWKIGSEKFMRIPMVERGQTTNLLGFGYDWLSDDYMIVMIISSKTYIFALKGGIWRESVPNTSLHCKFKDPTDTVVEHCMYWIADRSHNKNPPRKNTILCFDFSNEDYQELLFPMMYTESKLSSRLGVSRGELCIIDHYPCLDNDICLWRPTRSRDKRIIVDVQIGHN</sequence>
<dbReference type="InterPro" id="IPR052361">
    <property type="entry name" value="F-box_domain"/>
</dbReference>
<dbReference type="PANTHER" id="PTHR31790">
    <property type="entry name" value="OS02G0783600 PROTEIN"/>
    <property type="match status" value="1"/>
</dbReference>
<dbReference type="PANTHER" id="PTHR31790:SF602">
    <property type="entry name" value="F-BOX ASSOCIATED UBIQUITINATION EFFECTOR FAMILY PROTEIN"/>
    <property type="match status" value="1"/>
</dbReference>
<feature type="domain" description="F-box associated beta-propeller type 1" evidence="1">
    <location>
        <begin position="39"/>
        <end position="194"/>
    </location>
</feature>
<reference evidence="2" key="1">
    <citation type="journal article" date="2014" name="Nat. Commun.">
        <title>The emerging biofuel crop Camelina sativa retains a highly undifferentiated hexaploid genome structure.</title>
        <authorList>
            <person name="Kagale S."/>
            <person name="Koh C."/>
            <person name="Nixon J."/>
            <person name="Bollina V."/>
            <person name="Clarke W.E."/>
            <person name="Tuteja R."/>
            <person name="Spillane C."/>
            <person name="Robinson S.J."/>
            <person name="Links M.G."/>
            <person name="Clarke C."/>
            <person name="Higgins E.E."/>
            <person name="Huebert T."/>
            <person name="Sharpe A.G."/>
            <person name="Parkin I.A."/>
        </authorList>
    </citation>
    <scope>NUCLEOTIDE SEQUENCE [LARGE SCALE GENOMIC DNA]</scope>
    <source>
        <strain evidence="2">cv. DH55</strain>
    </source>
</reference>
<dbReference type="Proteomes" id="UP000694864">
    <property type="component" value="Chromosome 16"/>
</dbReference>
<dbReference type="InterPro" id="IPR017451">
    <property type="entry name" value="F-box-assoc_interact_dom"/>
</dbReference>
<protein>
    <submittedName>
        <fullName evidence="3">F-box protein At3g16210</fullName>
    </submittedName>
</protein>
<dbReference type="NCBIfam" id="TIGR01640">
    <property type="entry name" value="F_box_assoc_1"/>
    <property type="match status" value="1"/>
</dbReference>
<reference evidence="3" key="2">
    <citation type="submission" date="2025-08" db="UniProtKB">
        <authorList>
            <consortium name="RefSeq"/>
        </authorList>
    </citation>
    <scope>IDENTIFICATION</scope>
    <source>
        <tissue evidence="3">Leaf</tissue>
    </source>
</reference>
<evidence type="ECO:0000313" key="2">
    <source>
        <dbReference type="Proteomes" id="UP000694864"/>
    </source>
</evidence>
<dbReference type="Pfam" id="PF07734">
    <property type="entry name" value="FBA_1"/>
    <property type="match status" value="1"/>
</dbReference>
<gene>
    <name evidence="3" type="primary">LOC104753545</name>
</gene>
<accession>A0ABM0WPB2</accession>
<name>A0ABM0WPB2_CAMSA</name>
<dbReference type="RefSeq" id="XP_010474085.1">
    <property type="nucleotide sequence ID" value="XM_010475783.1"/>
</dbReference>
<evidence type="ECO:0000313" key="3">
    <source>
        <dbReference type="RefSeq" id="XP_010474085.1"/>
    </source>
</evidence>
<dbReference type="GeneID" id="104753545"/>
<dbReference type="InterPro" id="IPR006527">
    <property type="entry name" value="F-box-assoc_dom_typ1"/>
</dbReference>
<evidence type="ECO:0000259" key="1">
    <source>
        <dbReference type="Pfam" id="PF07734"/>
    </source>
</evidence>
<organism evidence="2 3">
    <name type="scientific">Camelina sativa</name>
    <name type="common">False flax</name>
    <name type="synonym">Myagrum sativum</name>
    <dbReference type="NCBI Taxonomy" id="90675"/>
    <lineage>
        <taxon>Eukaryota</taxon>
        <taxon>Viridiplantae</taxon>
        <taxon>Streptophyta</taxon>
        <taxon>Embryophyta</taxon>
        <taxon>Tracheophyta</taxon>
        <taxon>Spermatophyta</taxon>
        <taxon>Magnoliopsida</taxon>
        <taxon>eudicotyledons</taxon>
        <taxon>Gunneridae</taxon>
        <taxon>Pentapetalae</taxon>
        <taxon>rosids</taxon>
        <taxon>malvids</taxon>
        <taxon>Brassicales</taxon>
        <taxon>Brassicaceae</taxon>
        <taxon>Camelineae</taxon>
        <taxon>Camelina</taxon>
    </lineage>
</organism>